<dbReference type="PANTHER" id="PTHR30298">
    <property type="entry name" value="H REPEAT-ASSOCIATED PREDICTED TRANSPOSASE"/>
    <property type="match status" value="1"/>
</dbReference>
<gene>
    <name evidence="2" type="ORF">A9Q02_16450</name>
</gene>
<dbReference type="InterPro" id="IPR051698">
    <property type="entry name" value="Transposase_11-like"/>
</dbReference>
<dbReference type="NCBIfam" id="NF033564">
    <property type="entry name" value="transpos_ISAs1"/>
    <property type="match status" value="1"/>
</dbReference>
<dbReference type="GO" id="GO:0006313">
    <property type="term" value="P:DNA transposition"/>
    <property type="evidence" value="ECO:0007669"/>
    <property type="project" value="InterPro"/>
</dbReference>
<dbReference type="GO" id="GO:0003677">
    <property type="term" value="F:DNA binding"/>
    <property type="evidence" value="ECO:0007669"/>
    <property type="project" value="InterPro"/>
</dbReference>
<evidence type="ECO:0000313" key="2">
    <source>
        <dbReference type="EMBL" id="PDV98231.1"/>
    </source>
</evidence>
<proteinExistence type="predicted"/>
<name>A0A2H3KJV1_9CHLR</name>
<keyword evidence="3" id="KW-1185">Reference proteome</keyword>
<organism evidence="2 3">
    <name type="scientific">Candidatus Chloroploca asiatica</name>
    <dbReference type="NCBI Taxonomy" id="1506545"/>
    <lineage>
        <taxon>Bacteria</taxon>
        <taxon>Bacillati</taxon>
        <taxon>Chloroflexota</taxon>
        <taxon>Chloroflexia</taxon>
        <taxon>Chloroflexales</taxon>
        <taxon>Chloroflexineae</taxon>
        <taxon>Oscillochloridaceae</taxon>
        <taxon>Candidatus Chloroploca</taxon>
    </lineage>
</organism>
<feature type="domain" description="Transposase IS4-like" evidence="1">
    <location>
        <begin position="5"/>
        <end position="92"/>
    </location>
</feature>
<evidence type="ECO:0000313" key="3">
    <source>
        <dbReference type="Proteomes" id="UP000220922"/>
    </source>
</evidence>
<dbReference type="AlphaFoldDB" id="A0A2H3KJV1"/>
<sequence length="111" mass="11783">MVKTHRGSHDRPNGKAALHLVSAWATENHVVLGHIAVDDPSNKLTAISQLLNLLDVRGGTVTLDAMGGQTAIAAEIRDRQGHDVLALKANQPTLYADVQALFADARAVLGM</sequence>
<dbReference type="Proteomes" id="UP000220922">
    <property type="component" value="Unassembled WGS sequence"/>
</dbReference>
<dbReference type="GO" id="GO:0004803">
    <property type="term" value="F:transposase activity"/>
    <property type="evidence" value="ECO:0007669"/>
    <property type="project" value="InterPro"/>
</dbReference>
<reference evidence="2 3" key="1">
    <citation type="submission" date="2016-05" db="EMBL/GenBank/DDBJ databases">
        <authorList>
            <person name="Lavstsen T."/>
            <person name="Jespersen J.S."/>
        </authorList>
    </citation>
    <scope>NUCLEOTIDE SEQUENCE [LARGE SCALE GENOMIC DNA]</scope>
    <source>
        <strain evidence="2 3">B7-9</strain>
    </source>
</reference>
<dbReference type="InterPro" id="IPR047647">
    <property type="entry name" value="ISAs1_transpos"/>
</dbReference>
<dbReference type="OrthoDB" id="145986at2"/>
<dbReference type="PANTHER" id="PTHR30298:SF0">
    <property type="entry name" value="PROTEIN YBFL-RELATED"/>
    <property type="match status" value="1"/>
</dbReference>
<accession>A0A2H3KJV1</accession>
<dbReference type="RefSeq" id="WP_097653734.1">
    <property type="nucleotide sequence ID" value="NZ_LYXE01000109.1"/>
</dbReference>
<protein>
    <recommendedName>
        <fullName evidence="1">Transposase IS4-like domain-containing protein</fullName>
    </recommendedName>
</protein>
<evidence type="ECO:0000259" key="1">
    <source>
        <dbReference type="Pfam" id="PF01609"/>
    </source>
</evidence>
<dbReference type="EMBL" id="LYXE01000109">
    <property type="protein sequence ID" value="PDV98231.1"/>
    <property type="molecule type" value="Genomic_DNA"/>
</dbReference>
<dbReference type="Pfam" id="PF01609">
    <property type="entry name" value="DDE_Tnp_1"/>
    <property type="match status" value="1"/>
</dbReference>
<comment type="caution">
    <text evidence="2">The sequence shown here is derived from an EMBL/GenBank/DDBJ whole genome shotgun (WGS) entry which is preliminary data.</text>
</comment>
<dbReference type="InterPro" id="IPR002559">
    <property type="entry name" value="Transposase_11"/>
</dbReference>